<comment type="caution">
    <text evidence="3">The sequence shown here is derived from an EMBL/GenBank/DDBJ whole genome shotgun (WGS) entry which is preliminary data.</text>
</comment>
<reference evidence="3 4" key="1">
    <citation type="submission" date="2024-03" db="EMBL/GenBank/DDBJ databases">
        <title>Human intestinal bacterial collection.</title>
        <authorList>
            <person name="Pauvert C."/>
            <person name="Hitch T.C.A."/>
            <person name="Clavel T."/>
        </authorList>
    </citation>
    <scope>NUCLEOTIDE SEQUENCE [LARGE SCALE GENOMIC DNA]</scope>
    <source>
        <strain evidence="3 4">CLA-JM-H11</strain>
    </source>
</reference>
<evidence type="ECO:0000259" key="2">
    <source>
        <dbReference type="Pfam" id="PF14018"/>
    </source>
</evidence>
<evidence type="ECO:0000313" key="3">
    <source>
        <dbReference type="EMBL" id="MEQ2520119.1"/>
    </source>
</evidence>
<feature type="transmembrane region" description="Helical" evidence="1">
    <location>
        <begin position="47"/>
        <end position="65"/>
    </location>
</feature>
<evidence type="ECO:0000313" key="4">
    <source>
        <dbReference type="Proteomes" id="UP001477672"/>
    </source>
</evidence>
<proteinExistence type="predicted"/>
<gene>
    <name evidence="3" type="ORF">WMO24_06715</name>
</gene>
<keyword evidence="1" id="KW-0472">Membrane</keyword>
<keyword evidence="1" id="KW-1133">Transmembrane helix</keyword>
<feature type="transmembrane region" description="Helical" evidence="1">
    <location>
        <begin position="7"/>
        <end position="27"/>
    </location>
</feature>
<feature type="transmembrane region" description="Helical" evidence="1">
    <location>
        <begin position="86"/>
        <end position="105"/>
    </location>
</feature>
<accession>A0ABV1GE48</accession>
<dbReference type="InterPro" id="IPR025328">
    <property type="entry name" value="DUF4234"/>
</dbReference>
<dbReference type="Pfam" id="PF14018">
    <property type="entry name" value="DUF4234"/>
    <property type="match status" value="1"/>
</dbReference>
<dbReference type="EMBL" id="JBBMFA010000081">
    <property type="protein sequence ID" value="MEQ2520119.1"/>
    <property type="molecule type" value="Genomic_DNA"/>
</dbReference>
<dbReference type="Proteomes" id="UP001477672">
    <property type="component" value="Unassembled WGS sequence"/>
</dbReference>
<keyword evidence="1" id="KW-0812">Transmembrane</keyword>
<protein>
    <submittedName>
        <fullName evidence="3">DUF4234 domain-containing protein</fullName>
    </submittedName>
</protein>
<feature type="domain" description="DUF4234" evidence="2">
    <location>
        <begin position="5"/>
        <end position="71"/>
    </location>
</feature>
<keyword evidence="4" id="KW-1185">Reference proteome</keyword>
<organism evidence="3 4">
    <name type="scientific">Ruthenibacterium intestinale</name>
    <dbReference type="NCBI Taxonomy" id="3133163"/>
    <lineage>
        <taxon>Bacteria</taxon>
        <taxon>Bacillati</taxon>
        <taxon>Bacillota</taxon>
        <taxon>Clostridia</taxon>
        <taxon>Eubacteriales</taxon>
        <taxon>Oscillospiraceae</taxon>
        <taxon>Ruthenibacterium</taxon>
    </lineage>
</organism>
<dbReference type="RefSeq" id="WP_349215568.1">
    <property type="nucleotide sequence ID" value="NZ_JBBMFA010000081.1"/>
</dbReference>
<name>A0ABV1GE48_9FIRM</name>
<sequence length="117" mass="13099">MPRSRNIVTCILLSLVTCGLYTIYWFITLVNDLNAAANDFHSPSGGVVFLLSLITCDIYGLYWAYKAGEKVDWMRQRRGILSSSSGILYLLLWFFGLGIVTLALIQSEVNEAVPGRF</sequence>
<evidence type="ECO:0000256" key="1">
    <source>
        <dbReference type="SAM" id="Phobius"/>
    </source>
</evidence>